<dbReference type="AlphaFoldDB" id="A0AAU9UBT2"/>
<evidence type="ECO:0000313" key="1">
    <source>
        <dbReference type="EMBL" id="CAH2096387.1"/>
    </source>
</evidence>
<organism evidence="1 2">
    <name type="scientific">Euphydryas editha</name>
    <name type="common">Edith's checkerspot</name>
    <dbReference type="NCBI Taxonomy" id="104508"/>
    <lineage>
        <taxon>Eukaryota</taxon>
        <taxon>Metazoa</taxon>
        <taxon>Ecdysozoa</taxon>
        <taxon>Arthropoda</taxon>
        <taxon>Hexapoda</taxon>
        <taxon>Insecta</taxon>
        <taxon>Pterygota</taxon>
        <taxon>Neoptera</taxon>
        <taxon>Endopterygota</taxon>
        <taxon>Lepidoptera</taxon>
        <taxon>Glossata</taxon>
        <taxon>Ditrysia</taxon>
        <taxon>Papilionoidea</taxon>
        <taxon>Nymphalidae</taxon>
        <taxon>Nymphalinae</taxon>
        <taxon>Euphydryas</taxon>
    </lineage>
</organism>
<sequence length="224" mass="25829">MQSASDLISTWFKDDAYTEDDKDAHVIEQFVQNVEDFSSQYGSEISVSYTAFNLRGPPSNFPDYGDYPQAFVMRTYGTWWDEAPSVQKDYVPQNSNTIPSQDFVEVSFERAVYPLEVAVFETYNPGALVRIWALGPMSWILLWEGEPEYAGDTPRIFSPPIRQINFPTRILRLEFNHRLLPYYTELDAVLLRGKEPANLVKMKNNFAYSSLFYKKSQPAVEKGE</sequence>
<evidence type="ECO:0000313" key="2">
    <source>
        <dbReference type="Proteomes" id="UP001153954"/>
    </source>
</evidence>
<accession>A0AAU9UBT2</accession>
<proteinExistence type="predicted"/>
<reference evidence="1" key="1">
    <citation type="submission" date="2022-03" db="EMBL/GenBank/DDBJ databases">
        <authorList>
            <person name="Tunstrom K."/>
        </authorList>
    </citation>
    <scope>NUCLEOTIDE SEQUENCE</scope>
</reference>
<keyword evidence="2" id="KW-1185">Reference proteome</keyword>
<dbReference type="Proteomes" id="UP001153954">
    <property type="component" value="Unassembled WGS sequence"/>
</dbReference>
<protein>
    <submittedName>
        <fullName evidence="1">Uncharacterized protein</fullName>
    </submittedName>
</protein>
<gene>
    <name evidence="1" type="ORF">EEDITHA_LOCUS11735</name>
</gene>
<comment type="caution">
    <text evidence="1">The sequence shown here is derived from an EMBL/GenBank/DDBJ whole genome shotgun (WGS) entry which is preliminary data.</text>
</comment>
<dbReference type="EMBL" id="CAKOGL010000016">
    <property type="protein sequence ID" value="CAH2096387.1"/>
    <property type="molecule type" value="Genomic_DNA"/>
</dbReference>
<name>A0AAU9UBT2_EUPED</name>